<dbReference type="GO" id="GO:0030261">
    <property type="term" value="P:chromosome condensation"/>
    <property type="evidence" value="ECO:0007669"/>
    <property type="project" value="UniProtKB-UniRule"/>
</dbReference>
<dbReference type="InterPro" id="IPR023522">
    <property type="entry name" value="Chrosome_anchoring_RacA"/>
</dbReference>
<evidence type="ECO:0000256" key="6">
    <source>
        <dbReference type="ARBA" id="ARBA00023125"/>
    </source>
</evidence>
<keyword evidence="1 8" id="KW-0963">Cytoplasm</keyword>
<keyword evidence="3 8" id="KW-0159">Chromosome partition</keyword>
<comment type="function">
    <text evidence="8">Required for the formation of axial filaments and for anchoring the origin regions at the cell poles in sporulating cells, thus ensuring proper chromosome segregation in the prespore. Binds in a dispersed manner throughout the chromosome but preferentially to sites clustered in the origin portion of the chromosome, causing condensation of the chromosome and its remodeling into an elongated, anchored structure.</text>
</comment>
<evidence type="ECO:0000256" key="2">
    <source>
        <dbReference type="ARBA" id="ARBA00022618"/>
    </source>
</evidence>
<dbReference type="CDD" id="cd04762">
    <property type="entry name" value="HTH_MerR-trunc"/>
    <property type="match status" value="1"/>
</dbReference>
<comment type="caution">
    <text evidence="10">The sequence shown here is derived from an EMBL/GenBank/DDBJ whole genome shotgun (WGS) entry which is preliminary data.</text>
</comment>
<dbReference type="InterPro" id="IPR000551">
    <property type="entry name" value="MerR-type_HTH_dom"/>
</dbReference>
<keyword evidence="4 8" id="KW-0749">Sporulation</keyword>
<gene>
    <name evidence="8" type="primary">racA</name>
    <name evidence="10" type="ORF">B0I26_105140</name>
</gene>
<evidence type="ECO:0000256" key="3">
    <source>
        <dbReference type="ARBA" id="ARBA00022829"/>
    </source>
</evidence>
<dbReference type="RefSeq" id="WP_111644994.1">
    <property type="nucleotide sequence ID" value="NZ_QLMH01000005.1"/>
</dbReference>
<dbReference type="EMBL" id="QLMH01000005">
    <property type="protein sequence ID" value="RAK19958.1"/>
    <property type="molecule type" value="Genomic_DNA"/>
</dbReference>
<evidence type="ECO:0000256" key="7">
    <source>
        <dbReference type="ARBA" id="ARBA00023306"/>
    </source>
</evidence>
<evidence type="ECO:0000256" key="4">
    <source>
        <dbReference type="ARBA" id="ARBA00022969"/>
    </source>
</evidence>
<comment type="similarity">
    <text evidence="8">Belongs to the RacA family.</text>
</comment>
<dbReference type="GO" id="GO:0008356">
    <property type="term" value="P:asymmetric cell division"/>
    <property type="evidence" value="ECO:0007669"/>
    <property type="project" value="UniProtKB-UniRule"/>
</dbReference>
<evidence type="ECO:0000256" key="1">
    <source>
        <dbReference type="ARBA" id="ARBA00022490"/>
    </source>
</evidence>
<feature type="coiled-coil region" evidence="8">
    <location>
        <begin position="80"/>
        <end position="143"/>
    </location>
</feature>
<dbReference type="HAMAP" id="MF_01170">
    <property type="entry name" value="RacA"/>
    <property type="match status" value="1"/>
</dbReference>
<name>A0A327YFW1_9BACL</name>
<keyword evidence="5 8" id="KW-0175">Coiled coil</keyword>
<dbReference type="GO" id="GO:0006355">
    <property type="term" value="P:regulation of DNA-templated transcription"/>
    <property type="evidence" value="ECO:0007669"/>
    <property type="project" value="InterPro"/>
</dbReference>
<sequence length="160" mass="18859">MELKTSSVAKRLGVSPKTVQRWIKKHNIPCPRNEAGHYIFDTETITLLEQIKFEQNTALEEDDEETTKEEMFEIHVKPHLEQMSARLHSVERKLEQKADDVVSFQILQHRKEIEELVEHIQQLENRIAQLEKATRTFADIEQEQMKKAKRRGLSRIIGLF</sequence>
<keyword evidence="7 8" id="KW-0131">Cell cycle</keyword>
<accession>A0A327YFW1</accession>
<protein>
    <recommendedName>
        <fullName evidence="8">Chromosome-anchoring protein RacA</fullName>
    </recommendedName>
</protein>
<dbReference type="OrthoDB" id="2991292at2"/>
<proteinExistence type="inferred from homology"/>
<evidence type="ECO:0000313" key="10">
    <source>
        <dbReference type="EMBL" id="RAK19958.1"/>
    </source>
</evidence>
<evidence type="ECO:0000259" key="9">
    <source>
        <dbReference type="Pfam" id="PF13411"/>
    </source>
</evidence>
<keyword evidence="6 8" id="KW-0238">DNA-binding</keyword>
<comment type="subcellular location">
    <subcellularLocation>
        <location evidence="8">Cytoplasm</location>
    </subcellularLocation>
    <text evidence="8">Localizes to cell poles and nucleoid.</text>
</comment>
<dbReference type="AlphaFoldDB" id="A0A327YFW1"/>
<evidence type="ECO:0000256" key="5">
    <source>
        <dbReference type="ARBA" id="ARBA00023054"/>
    </source>
</evidence>
<dbReference type="Gene3D" id="1.10.1660.10">
    <property type="match status" value="1"/>
</dbReference>
<evidence type="ECO:0000256" key="8">
    <source>
        <dbReference type="HAMAP-Rule" id="MF_01170"/>
    </source>
</evidence>
<reference evidence="10 11" key="1">
    <citation type="submission" date="2018-06" db="EMBL/GenBank/DDBJ databases">
        <title>Genomic Encyclopedia of Type Strains, Phase III (KMG-III): the genomes of soil and plant-associated and newly described type strains.</title>
        <authorList>
            <person name="Whitman W."/>
        </authorList>
    </citation>
    <scope>NUCLEOTIDE SEQUENCE [LARGE SCALE GENOMIC DNA]</scope>
    <source>
        <strain evidence="10 11">CGMCC 1.8979</strain>
    </source>
</reference>
<keyword evidence="2 8" id="KW-0132">Cell division</keyword>
<dbReference type="SUPFAM" id="SSF46955">
    <property type="entry name" value="Putative DNA-binding domain"/>
    <property type="match status" value="1"/>
</dbReference>
<dbReference type="GO" id="GO:0007059">
    <property type="term" value="P:chromosome segregation"/>
    <property type="evidence" value="ECO:0007669"/>
    <property type="project" value="UniProtKB-UniRule"/>
</dbReference>
<dbReference type="GO" id="GO:0003690">
    <property type="term" value="F:double-stranded DNA binding"/>
    <property type="evidence" value="ECO:0007669"/>
    <property type="project" value="UniProtKB-UniRule"/>
</dbReference>
<evidence type="ECO:0000313" key="11">
    <source>
        <dbReference type="Proteomes" id="UP000248555"/>
    </source>
</evidence>
<dbReference type="GO" id="GO:0030435">
    <property type="term" value="P:sporulation resulting in formation of a cellular spore"/>
    <property type="evidence" value="ECO:0007669"/>
    <property type="project" value="UniProtKB-UniRule"/>
</dbReference>
<organism evidence="10 11">
    <name type="scientific">Paranoxybacillus vitaminiphilus</name>
    <dbReference type="NCBI Taxonomy" id="581036"/>
    <lineage>
        <taxon>Bacteria</taxon>
        <taxon>Bacillati</taxon>
        <taxon>Bacillota</taxon>
        <taxon>Bacilli</taxon>
        <taxon>Bacillales</taxon>
        <taxon>Anoxybacillaceae</taxon>
        <taxon>Paranoxybacillus</taxon>
    </lineage>
</organism>
<dbReference type="Proteomes" id="UP000248555">
    <property type="component" value="Unassembled WGS sequence"/>
</dbReference>
<dbReference type="InterPro" id="IPR009061">
    <property type="entry name" value="DNA-bd_dom_put_sf"/>
</dbReference>
<feature type="DNA-binding region" description="H-T-H motif" evidence="8">
    <location>
        <begin position="5"/>
        <end position="25"/>
    </location>
</feature>
<keyword evidence="11" id="KW-1185">Reference proteome</keyword>
<dbReference type="GO" id="GO:0005737">
    <property type="term" value="C:cytoplasm"/>
    <property type="evidence" value="ECO:0007669"/>
    <property type="project" value="UniProtKB-SubCell"/>
</dbReference>
<dbReference type="Pfam" id="PF13411">
    <property type="entry name" value="MerR_1"/>
    <property type="match status" value="1"/>
</dbReference>
<feature type="domain" description="HTH merR-type" evidence="9">
    <location>
        <begin position="5"/>
        <end position="52"/>
    </location>
</feature>